<evidence type="ECO:0000313" key="16">
    <source>
        <dbReference type="RefSeq" id="XP_031422732.1"/>
    </source>
</evidence>
<evidence type="ECO:0000256" key="2">
    <source>
        <dbReference type="ARBA" id="ARBA00022490"/>
    </source>
</evidence>
<dbReference type="Proteomes" id="UP000515152">
    <property type="component" value="Chromosome 4"/>
</dbReference>
<dbReference type="Pfam" id="PF25892">
    <property type="entry name" value="Spe-44"/>
    <property type="match status" value="1"/>
</dbReference>
<dbReference type="RefSeq" id="XP_012696442.1">
    <property type="nucleotide sequence ID" value="XM_012840988.3"/>
</dbReference>
<evidence type="ECO:0000313" key="14">
    <source>
        <dbReference type="RefSeq" id="XP_012696442.1"/>
    </source>
</evidence>
<comment type="subcellular location">
    <subcellularLocation>
        <location evidence="1">Cytoplasm</location>
    </subcellularLocation>
</comment>
<dbReference type="AlphaFoldDB" id="A0A6P3WE28"/>
<accession>A0A6P3WE28</accession>
<evidence type="ECO:0000256" key="10">
    <source>
        <dbReference type="SAM" id="Coils"/>
    </source>
</evidence>
<keyword evidence="2" id="KW-0963">Cytoplasm</keyword>
<reference evidence="14 15" key="1">
    <citation type="submission" date="2025-04" db="UniProtKB">
        <authorList>
            <consortium name="RefSeq"/>
        </authorList>
    </citation>
    <scope>IDENTIFICATION</scope>
</reference>
<evidence type="ECO:0000313" key="13">
    <source>
        <dbReference type="Proteomes" id="UP000515152"/>
    </source>
</evidence>
<keyword evidence="8" id="KW-0804">Transcription</keyword>
<feature type="compositionally biased region" description="Polar residues" evidence="11">
    <location>
        <begin position="179"/>
        <end position="206"/>
    </location>
</feature>
<dbReference type="Pfam" id="PF01342">
    <property type="entry name" value="SAND"/>
    <property type="match status" value="1"/>
</dbReference>
<evidence type="ECO:0000256" key="7">
    <source>
        <dbReference type="ARBA" id="ARBA00023125"/>
    </source>
</evidence>
<evidence type="ECO:0000256" key="4">
    <source>
        <dbReference type="ARBA" id="ARBA00022833"/>
    </source>
</evidence>
<evidence type="ECO:0000256" key="1">
    <source>
        <dbReference type="ARBA" id="ARBA00004496"/>
    </source>
</evidence>
<sequence length="541" mass="57772">MASSEVNMHVEEVVVVTTPDCVGQGNSVEEKSVLVTTDLEQSGEELTEHSPQTETVDTDILSIPKDALIVKLSEEVSVEAEVHYPITCGDSKAMLIWRKFVCPGINIKCVQYNEHLISPKEFVYLAGKSTLKDWKRAIRLNGAMLRKIMDSGELDFYQHSKLCSNTCRSTKIDLVGSRGSLSSQTSTDLTPHTPNTDVNGSPNPLSSEGCEDTTEWVTAIGEDTMTFWRNLKEAGLLEEVMLDLQKEMEEALKGLQERLQQPPLLVADAALLNNVVQSFGMLDLVKKVLAGHKSQMDRCREQYTRSLVALEQQCDEHRKRARELKSRSQTLSSVLMTLAPAATPTPPKRPRLTRAVSGPASITAHQSASLSNALVQSATSSAAATLPLTQLTGLSLGRMLSGHSPLLGGYTLVTSTGEGFPEGAGLTLLSSEPGSALPPAGATILKLLSPVQILTLPQITTSSITNPSQSTTALPPTTSTFTAVETVSAVTMETVTAAMETVSDVMETVSAAAVETVGSQAEDSGESEVKGEDTGEGAGSD</sequence>
<dbReference type="PROSITE" id="PS50864">
    <property type="entry name" value="SAND"/>
    <property type="match status" value="1"/>
</dbReference>
<feature type="region of interest" description="Disordered" evidence="11">
    <location>
        <begin position="178"/>
        <end position="210"/>
    </location>
</feature>
<proteinExistence type="predicted"/>
<dbReference type="RefSeq" id="XP_031422731.1">
    <property type="nucleotide sequence ID" value="XM_031566871.2"/>
</dbReference>
<feature type="coiled-coil region" evidence="10">
    <location>
        <begin position="300"/>
        <end position="327"/>
    </location>
</feature>
<dbReference type="RefSeq" id="XP_031422732.1">
    <property type="nucleotide sequence ID" value="XM_031566872.2"/>
</dbReference>
<keyword evidence="7" id="KW-0238">DNA-binding</keyword>
<dbReference type="GO" id="GO:0046872">
    <property type="term" value="F:metal ion binding"/>
    <property type="evidence" value="ECO:0007669"/>
    <property type="project" value="UniProtKB-KW"/>
</dbReference>
<evidence type="ECO:0000259" key="12">
    <source>
        <dbReference type="PROSITE" id="PS50864"/>
    </source>
</evidence>
<dbReference type="GeneTree" id="ENSGT00410000025596"/>
<evidence type="ECO:0000256" key="11">
    <source>
        <dbReference type="SAM" id="MobiDB-lite"/>
    </source>
</evidence>
<evidence type="ECO:0000256" key="6">
    <source>
        <dbReference type="ARBA" id="ARBA00023054"/>
    </source>
</evidence>
<dbReference type="GO" id="GO:0006357">
    <property type="term" value="P:regulation of transcription by RNA polymerase II"/>
    <property type="evidence" value="ECO:0007669"/>
    <property type="project" value="TreeGrafter"/>
</dbReference>
<dbReference type="GO" id="GO:0005634">
    <property type="term" value="C:nucleus"/>
    <property type="evidence" value="ECO:0007669"/>
    <property type="project" value="TreeGrafter"/>
</dbReference>
<feature type="domain" description="SAND" evidence="12">
    <location>
        <begin position="73"/>
        <end position="155"/>
    </location>
</feature>
<dbReference type="GO" id="GO:0000978">
    <property type="term" value="F:RNA polymerase II cis-regulatory region sequence-specific DNA binding"/>
    <property type="evidence" value="ECO:0007669"/>
    <property type="project" value="TreeGrafter"/>
</dbReference>
<dbReference type="OrthoDB" id="5792412at2759"/>
<evidence type="ECO:0000256" key="9">
    <source>
        <dbReference type="ARBA" id="ARBA00023242"/>
    </source>
</evidence>
<organism evidence="13 14">
    <name type="scientific">Clupea harengus</name>
    <name type="common">Atlantic herring</name>
    <dbReference type="NCBI Taxonomy" id="7950"/>
    <lineage>
        <taxon>Eukaryota</taxon>
        <taxon>Metazoa</taxon>
        <taxon>Chordata</taxon>
        <taxon>Craniata</taxon>
        <taxon>Vertebrata</taxon>
        <taxon>Euteleostomi</taxon>
        <taxon>Actinopterygii</taxon>
        <taxon>Neopterygii</taxon>
        <taxon>Teleostei</taxon>
        <taxon>Clupei</taxon>
        <taxon>Clupeiformes</taxon>
        <taxon>Clupeoidei</taxon>
        <taxon>Clupeidae</taxon>
        <taxon>Clupea</taxon>
    </lineage>
</organism>
<protein>
    <submittedName>
        <fullName evidence="14 15">Glucocorticoid modulatory element-binding protein 2</fullName>
    </submittedName>
</protein>
<dbReference type="InterPro" id="IPR059099">
    <property type="entry name" value="GMEB1/2/Spe-44_dom"/>
</dbReference>
<gene>
    <name evidence="14 15 16" type="primary">gmeb2</name>
</gene>
<dbReference type="GeneID" id="105912076"/>
<evidence type="ECO:0000313" key="15">
    <source>
        <dbReference type="RefSeq" id="XP_031422731.1"/>
    </source>
</evidence>
<dbReference type="InterPro" id="IPR010919">
    <property type="entry name" value="SAND-like_dom_sf"/>
</dbReference>
<keyword evidence="6 10" id="KW-0175">Coiled coil</keyword>
<keyword evidence="5" id="KW-0805">Transcription regulation</keyword>
<dbReference type="CTD" id="26205"/>
<evidence type="ECO:0000256" key="3">
    <source>
        <dbReference type="ARBA" id="ARBA00022723"/>
    </source>
</evidence>
<feature type="region of interest" description="Disordered" evidence="11">
    <location>
        <begin position="516"/>
        <end position="541"/>
    </location>
</feature>
<dbReference type="SUPFAM" id="SSF63763">
    <property type="entry name" value="SAND domain-like"/>
    <property type="match status" value="1"/>
</dbReference>
<keyword evidence="4" id="KW-0862">Zinc</keyword>
<evidence type="ECO:0000256" key="5">
    <source>
        <dbReference type="ARBA" id="ARBA00023015"/>
    </source>
</evidence>
<keyword evidence="9" id="KW-0539">Nucleus</keyword>
<dbReference type="FunFam" id="3.10.390.10:FF:000003">
    <property type="entry name" value="glucocorticoid modulatory element-binding protein 1 isoform X2"/>
    <property type="match status" value="1"/>
</dbReference>
<name>A0A6P3WE28_CLUHA</name>
<dbReference type="PANTHER" id="PTHR10417">
    <property type="entry name" value="GLUCOCORTICOID MODULATORY ELEMENT-BINDING PROTEIN"/>
    <property type="match status" value="1"/>
</dbReference>
<dbReference type="PANTHER" id="PTHR10417:SF2">
    <property type="entry name" value="GLUCOCORTICOID MODULATORY ELEMENT-BINDING PROTEIN 2"/>
    <property type="match status" value="1"/>
</dbReference>
<keyword evidence="13" id="KW-1185">Reference proteome</keyword>
<dbReference type="GO" id="GO:0005737">
    <property type="term" value="C:cytoplasm"/>
    <property type="evidence" value="ECO:0007669"/>
    <property type="project" value="UniProtKB-SubCell"/>
</dbReference>
<evidence type="ECO:0000256" key="8">
    <source>
        <dbReference type="ARBA" id="ARBA00023163"/>
    </source>
</evidence>
<dbReference type="SMART" id="SM00258">
    <property type="entry name" value="SAND"/>
    <property type="match status" value="1"/>
</dbReference>
<dbReference type="Gene3D" id="3.10.390.10">
    <property type="entry name" value="SAND domain-like"/>
    <property type="match status" value="1"/>
</dbReference>
<keyword evidence="3" id="KW-0479">Metal-binding</keyword>
<dbReference type="KEGG" id="char:105912076"/>
<dbReference type="InterPro" id="IPR000770">
    <property type="entry name" value="SAND_dom"/>
</dbReference>